<keyword evidence="4 6" id="KW-1133">Transmembrane helix</keyword>
<accession>A0ABR8V7A4</accession>
<name>A0ABR8V7A4_9BACT</name>
<proteinExistence type="predicted"/>
<feature type="transmembrane region" description="Helical" evidence="6">
    <location>
        <begin position="641"/>
        <end position="661"/>
    </location>
</feature>
<evidence type="ECO:0000256" key="4">
    <source>
        <dbReference type="ARBA" id="ARBA00022989"/>
    </source>
</evidence>
<feature type="transmembrane region" description="Helical" evidence="6">
    <location>
        <begin position="685"/>
        <end position="707"/>
    </location>
</feature>
<feature type="transmembrane region" description="Helical" evidence="6">
    <location>
        <begin position="21"/>
        <end position="41"/>
    </location>
</feature>
<evidence type="ECO:0000259" key="8">
    <source>
        <dbReference type="Pfam" id="PF12704"/>
    </source>
</evidence>
<gene>
    <name evidence="9" type="ORF">H9626_00210</name>
</gene>
<feature type="domain" description="ABC3 transporter permease C-terminal" evidence="7">
    <location>
        <begin position="644"/>
        <end position="757"/>
    </location>
</feature>
<evidence type="ECO:0000256" key="1">
    <source>
        <dbReference type="ARBA" id="ARBA00004651"/>
    </source>
</evidence>
<dbReference type="InterPro" id="IPR050250">
    <property type="entry name" value="Macrolide_Exporter_MacB"/>
</dbReference>
<feature type="transmembrane region" description="Helical" evidence="6">
    <location>
        <begin position="359"/>
        <end position="378"/>
    </location>
</feature>
<evidence type="ECO:0000256" key="5">
    <source>
        <dbReference type="ARBA" id="ARBA00023136"/>
    </source>
</evidence>
<evidence type="ECO:0000256" key="2">
    <source>
        <dbReference type="ARBA" id="ARBA00022475"/>
    </source>
</evidence>
<sequence length="764" mass="86584">MIGHYLKVALRNLLKYKVQNIVSALCLAIGIVVFSMVYLFVDRFADAYSRLPDPERRVLIRAYGEEAERDIPFYLSAVNELVSRTEGALDSVSVHSATLRMDVDVIGKDGRNLPYIVQYMVTNSCFFSYFNLPLLYGNYVPTLPNEIIISSDFAGKIAKNSSPVGMVVRLNSLKSGNGIRDYRIVNVADVSKDGLELNADCYFPLEVFPYARTLVYALIPEGQTLNRVNKALSDIGWNDGEQKISVEASPVSGQTGTLLAKYLVLILASLILVSGLINFLKFTFQMFYARQHELALRKSLGSDMKGVFGLLSTEVFCMLSFAFLLSLVLLESMLPLAYRYLPEETTDWFIAKDCYLTQAALYLMVLLVCLCIVIYPVWRVRGINLMNRIRTNGQKHSFRAVMICIQLFVSMGFLGAVIIIHLSYGELRGRLYYPEKVEENRIVSIDMNTDAIRKNWDVIHSEINSMAEIEGQTFVNEESNNGLLSYQFTTFLKHDSAEVNLKVMTGNPDYFRFFHIPLRGKILEAEMEGVVYISQSFADLLRHENAEGMVKLGNRTYQIAGVYEDLYRNMTGNDEFAGSVFFPTRDFKVWLLKVASGKDVDEVMKKIKAVCRKYVPDTLPLDVYKYGKRTVYSSMQILETMMWILAAVSLLLVVLSVYSSISMDSVARQKEVAIRKINGASRKDIVMLFARSYITMFLLMFLFVYPILRLAMINALEGSSLKSVYGWEWGIILFVVMALLITLAVGWQIIKLMKVNPAQAIKKE</sequence>
<comment type="caution">
    <text evidence="9">The sequence shown here is derived from an EMBL/GenBank/DDBJ whole genome shotgun (WGS) entry which is preliminary data.</text>
</comment>
<keyword evidence="10" id="KW-1185">Reference proteome</keyword>
<feature type="transmembrane region" description="Helical" evidence="6">
    <location>
        <begin position="398"/>
        <end position="424"/>
    </location>
</feature>
<feature type="domain" description="ABC3 transporter permease C-terminal" evidence="7">
    <location>
        <begin position="266"/>
        <end position="384"/>
    </location>
</feature>
<evidence type="ECO:0000259" key="7">
    <source>
        <dbReference type="Pfam" id="PF02687"/>
    </source>
</evidence>
<evidence type="ECO:0000256" key="6">
    <source>
        <dbReference type="SAM" id="Phobius"/>
    </source>
</evidence>
<comment type="subcellular location">
    <subcellularLocation>
        <location evidence="1">Cell membrane</location>
        <topology evidence="1">Multi-pass membrane protein</topology>
    </subcellularLocation>
</comment>
<feature type="transmembrane region" description="Helical" evidence="6">
    <location>
        <begin position="259"/>
        <end position="280"/>
    </location>
</feature>
<dbReference type="Pfam" id="PF02687">
    <property type="entry name" value="FtsX"/>
    <property type="match status" value="2"/>
</dbReference>
<dbReference type="InterPro" id="IPR003838">
    <property type="entry name" value="ABC3_permease_C"/>
</dbReference>
<dbReference type="PANTHER" id="PTHR30572:SF18">
    <property type="entry name" value="ABC-TYPE MACROLIDE FAMILY EXPORT SYSTEM PERMEASE COMPONENT 2"/>
    <property type="match status" value="1"/>
</dbReference>
<feature type="transmembrane region" description="Helical" evidence="6">
    <location>
        <begin position="307"/>
        <end position="330"/>
    </location>
</feature>
<dbReference type="InterPro" id="IPR025857">
    <property type="entry name" value="MacB_PCD"/>
</dbReference>
<evidence type="ECO:0000313" key="10">
    <source>
        <dbReference type="Proteomes" id="UP000616346"/>
    </source>
</evidence>
<dbReference type="PANTHER" id="PTHR30572">
    <property type="entry name" value="MEMBRANE COMPONENT OF TRANSPORTER-RELATED"/>
    <property type="match status" value="1"/>
</dbReference>
<reference evidence="9 10" key="1">
    <citation type="submission" date="2020-08" db="EMBL/GenBank/DDBJ databases">
        <title>A Genomic Blueprint of the Chicken Gut Microbiome.</title>
        <authorList>
            <person name="Gilroy R."/>
            <person name="Ravi A."/>
            <person name="Getino M."/>
            <person name="Pursley I."/>
            <person name="Horton D.L."/>
            <person name="Alikhan N.-F."/>
            <person name="Baker D."/>
            <person name="Gharbi K."/>
            <person name="Hall N."/>
            <person name="Watson M."/>
            <person name="Adriaenssens E.M."/>
            <person name="Foster-Nyarko E."/>
            <person name="Jarju S."/>
            <person name="Secka A."/>
            <person name="Antonio M."/>
            <person name="Oren A."/>
            <person name="Chaudhuri R."/>
            <person name="La Ragione R.M."/>
            <person name="Hildebrand F."/>
            <person name="Pallen M.J."/>
        </authorList>
    </citation>
    <scope>NUCLEOTIDE SEQUENCE [LARGE SCALE GENOMIC DNA]</scope>
    <source>
        <strain evidence="9 10">Sa1YUN3</strain>
    </source>
</reference>
<feature type="domain" description="MacB-like periplasmic core" evidence="8">
    <location>
        <begin position="500"/>
        <end position="609"/>
    </location>
</feature>
<dbReference type="EMBL" id="JACSPQ010000001">
    <property type="protein sequence ID" value="MBD8000655.1"/>
    <property type="molecule type" value="Genomic_DNA"/>
</dbReference>
<feature type="transmembrane region" description="Helical" evidence="6">
    <location>
        <begin position="727"/>
        <end position="750"/>
    </location>
</feature>
<keyword evidence="2" id="KW-1003">Cell membrane</keyword>
<dbReference type="RefSeq" id="WP_191709191.1">
    <property type="nucleotide sequence ID" value="NZ_JACSPQ010000001.1"/>
</dbReference>
<dbReference type="Proteomes" id="UP000616346">
    <property type="component" value="Unassembled WGS sequence"/>
</dbReference>
<feature type="domain" description="MacB-like periplasmic core" evidence="8">
    <location>
        <begin position="22"/>
        <end position="234"/>
    </location>
</feature>
<evidence type="ECO:0000256" key="3">
    <source>
        <dbReference type="ARBA" id="ARBA00022692"/>
    </source>
</evidence>
<keyword evidence="5 6" id="KW-0472">Membrane</keyword>
<protein>
    <submittedName>
        <fullName evidence="9">ABC transporter permease</fullName>
    </submittedName>
</protein>
<organism evidence="9 10">
    <name type="scientific">Phocaeicola faecium</name>
    <dbReference type="NCBI Taxonomy" id="2762213"/>
    <lineage>
        <taxon>Bacteria</taxon>
        <taxon>Pseudomonadati</taxon>
        <taxon>Bacteroidota</taxon>
        <taxon>Bacteroidia</taxon>
        <taxon>Bacteroidales</taxon>
        <taxon>Bacteroidaceae</taxon>
        <taxon>Phocaeicola</taxon>
    </lineage>
</organism>
<keyword evidence="3 6" id="KW-0812">Transmembrane</keyword>
<dbReference type="Pfam" id="PF12704">
    <property type="entry name" value="MacB_PCD"/>
    <property type="match status" value="2"/>
</dbReference>
<evidence type="ECO:0000313" key="9">
    <source>
        <dbReference type="EMBL" id="MBD8000655.1"/>
    </source>
</evidence>